<evidence type="ECO:0000259" key="2">
    <source>
        <dbReference type="Pfam" id="PF13828"/>
    </source>
</evidence>
<proteinExistence type="predicted"/>
<accession>A0A7W2HVE4</accession>
<dbReference type="AlphaFoldDB" id="A0A7W2HVE4"/>
<keyword evidence="1" id="KW-0472">Membrane</keyword>
<dbReference type="EMBL" id="JACERG010000011">
    <property type="protein sequence ID" value="MBA5223162.1"/>
    <property type="molecule type" value="Genomic_DNA"/>
</dbReference>
<reference evidence="3 4" key="1">
    <citation type="submission" date="2020-07" db="EMBL/GenBank/DDBJ databases">
        <title>Differential regulation of undecylprodigiosin biosynthesis in the yeast-scavenging Streptomyces strain MBK6.</title>
        <authorList>
            <person name="Baral B."/>
            <person name="Siitonen V."/>
            <person name="Laughlin M."/>
            <person name="Yamada K."/>
            <person name="Ilomaeki M."/>
            <person name="Metsae-Ketelae M."/>
            <person name="Niemi J."/>
        </authorList>
    </citation>
    <scope>NUCLEOTIDE SEQUENCE [LARGE SCALE GENOMIC DNA]</scope>
    <source>
        <strain evidence="3 4">MBK6</strain>
    </source>
</reference>
<feature type="domain" description="DUF4190" evidence="2">
    <location>
        <begin position="88"/>
        <end position="153"/>
    </location>
</feature>
<dbReference type="Pfam" id="PF13828">
    <property type="entry name" value="DUF4190"/>
    <property type="match status" value="1"/>
</dbReference>
<feature type="transmembrane region" description="Helical" evidence="1">
    <location>
        <begin position="138"/>
        <end position="160"/>
    </location>
</feature>
<evidence type="ECO:0000313" key="3">
    <source>
        <dbReference type="EMBL" id="MBA5223162.1"/>
    </source>
</evidence>
<organism evidence="3 4">
    <name type="scientific">Streptomyces griseoaurantiacus</name>
    <dbReference type="NCBI Taxonomy" id="68213"/>
    <lineage>
        <taxon>Bacteria</taxon>
        <taxon>Bacillati</taxon>
        <taxon>Actinomycetota</taxon>
        <taxon>Actinomycetes</taxon>
        <taxon>Kitasatosporales</taxon>
        <taxon>Streptomycetaceae</taxon>
        <taxon>Streptomyces</taxon>
        <taxon>Streptomyces aurantiacus group</taxon>
    </lineage>
</organism>
<gene>
    <name evidence="3" type="ORF">H1X69_17290</name>
</gene>
<dbReference type="Proteomes" id="UP000587608">
    <property type="component" value="Unassembled WGS sequence"/>
</dbReference>
<evidence type="ECO:0000256" key="1">
    <source>
        <dbReference type="SAM" id="Phobius"/>
    </source>
</evidence>
<protein>
    <submittedName>
        <fullName evidence="3">DUF4190 domain-containing protein</fullName>
    </submittedName>
</protein>
<feature type="transmembrane region" description="Helical" evidence="1">
    <location>
        <begin position="92"/>
        <end position="118"/>
    </location>
</feature>
<sequence length="186" mass="18370">MPGPAVPPAAGYPAPPYAGAGGGAGYGGHGGYVPPPPVGPEGPGQVPYGYPQYPGAAGGYGGPGYGPQAGPGAYPWGGMPLAPQNGVSTASLVLGIITVVIFCLWPVSILLGVLAVILGIVGRRRAGRGESTNPGQALAGIICGAVGALLGVALMLYIFLAPDNTDEDPWPPDEGYNTTLTLPAAR</sequence>
<dbReference type="InterPro" id="IPR025241">
    <property type="entry name" value="DUF4190"/>
</dbReference>
<name>A0A7W2HVE4_9ACTN</name>
<evidence type="ECO:0000313" key="4">
    <source>
        <dbReference type="Proteomes" id="UP000587608"/>
    </source>
</evidence>
<keyword evidence="1" id="KW-1133">Transmembrane helix</keyword>
<comment type="caution">
    <text evidence="3">The sequence shown here is derived from an EMBL/GenBank/DDBJ whole genome shotgun (WGS) entry which is preliminary data.</text>
</comment>
<keyword evidence="1" id="KW-0812">Transmembrane</keyword>